<keyword evidence="2" id="KW-0472">Membrane</keyword>
<evidence type="ECO:0000256" key="1">
    <source>
        <dbReference type="SAM" id="MobiDB-lite"/>
    </source>
</evidence>
<accession>A0A1C5KA22</accession>
<keyword evidence="2" id="KW-1133">Transmembrane helix</keyword>
<keyword evidence="4" id="KW-1185">Reference proteome</keyword>
<evidence type="ECO:0000313" key="3">
    <source>
        <dbReference type="EMBL" id="SCG79481.1"/>
    </source>
</evidence>
<evidence type="ECO:0000256" key="2">
    <source>
        <dbReference type="SAM" id="Phobius"/>
    </source>
</evidence>
<feature type="region of interest" description="Disordered" evidence="1">
    <location>
        <begin position="1"/>
        <end position="21"/>
    </location>
</feature>
<dbReference type="STRING" id="745366.GA0070213_1294"/>
<organism evidence="3 4">
    <name type="scientific">Micromonospora humi</name>
    <dbReference type="NCBI Taxonomy" id="745366"/>
    <lineage>
        <taxon>Bacteria</taxon>
        <taxon>Bacillati</taxon>
        <taxon>Actinomycetota</taxon>
        <taxon>Actinomycetes</taxon>
        <taxon>Micromonosporales</taxon>
        <taxon>Micromonosporaceae</taxon>
        <taxon>Micromonospora</taxon>
    </lineage>
</organism>
<dbReference type="OrthoDB" id="5184981at2"/>
<evidence type="ECO:0000313" key="4">
    <source>
        <dbReference type="Proteomes" id="UP000199360"/>
    </source>
</evidence>
<name>A0A1C5KA22_9ACTN</name>
<dbReference type="Proteomes" id="UP000199360">
    <property type="component" value="Unassembled WGS sequence"/>
</dbReference>
<dbReference type="EMBL" id="FMDM01000029">
    <property type="protein sequence ID" value="SCG79481.1"/>
    <property type="molecule type" value="Genomic_DNA"/>
</dbReference>
<protein>
    <submittedName>
        <fullName evidence="3">Uncharacterized protein</fullName>
    </submittedName>
</protein>
<dbReference type="AlphaFoldDB" id="A0A1C5KA22"/>
<proteinExistence type="predicted"/>
<dbReference type="RefSeq" id="WP_091072605.1">
    <property type="nucleotide sequence ID" value="NZ_FMDM01000029.1"/>
</dbReference>
<keyword evidence="2" id="KW-0812">Transmembrane</keyword>
<reference evidence="4" key="1">
    <citation type="submission" date="2016-06" db="EMBL/GenBank/DDBJ databases">
        <authorList>
            <person name="Varghese N."/>
            <person name="Submissions Spin"/>
        </authorList>
    </citation>
    <scope>NUCLEOTIDE SEQUENCE [LARGE SCALE GENOMIC DNA]</scope>
    <source>
        <strain evidence="4">DSM 45647</strain>
    </source>
</reference>
<gene>
    <name evidence="3" type="ORF">GA0070213_1294</name>
</gene>
<sequence>MSNQQHQPYLPQQGQPGYSPQQWKVVKTGGTRHGVHALISLFTCGAWLPVWFLVWVLTKKHKVALPR</sequence>
<feature type="transmembrane region" description="Helical" evidence="2">
    <location>
        <begin position="35"/>
        <end position="57"/>
    </location>
</feature>